<dbReference type="SUPFAM" id="SSF55804">
    <property type="entry name" value="Phoshotransferase/anion transport protein"/>
    <property type="match status" value="1"/>
</dbReference>
<evidence type="ECO:0000259" key="1">
    <source>
        <dbReference type="PROSITE" id="PS51094"/>
    </source>
</evidence>
<name>A0A2K8KHE5_9MOLU</name>
<evidence type="ECO:0000313" key="2">
    <source>
        <dbReference type="EMBL" id="ATX71095.1"/>
    </source>
</evidence>
<dbReference type="RefSeq" id="WP_100254634.1">
    <property type="nucleotide sequence ID" value="NZ_CP024870.1"/>
</dbReference>
<dbReference type="AlphaFoldDB" id="A0A2K8KHE5"/>
<evidence type="ECO:0000313" key="3">
    <source>
        <dbReference type="Proteomes" id="UP000231179"/>
    </source>
</evidence>
<dbReference type="Proteomes" id="UP000231179">
    <property type="component" value="Chromosome"/>
</dbReference>
<reference evidence="2 3" key="1">
    <citation type="submission" date="2017-11" db="EMBL/GenBank/DDBJ databases">
        <title>Complete genome sequence of Spiroplasma clarkii CN-5 (DSM 19994).</title>
        <authorList>
            <person name="Tsai Y.-M."/>
            <person name="Chang A."/>
            <person name="Lo W.-S."/>
            <person name="Kuo C.-H."/>
        </authorList>
    </citation>
    <scope>NUCLEOTIDE SEQUENCE [LARGE SCALE GENOMIC DNA]</scope>
    <source>
        <strain evidence="2 3">CN-5</strain>
    </source>
</reference>
<dbReference type="InterPro" id="IPR050661">
    <property type="entry name" value="BglG_antiterminators"/>
</dbReference>
<keyword evidence="3" id="KW-1185">Reference proteome</keyword>
<accession>A0A2K8KHE5</accession>
<gene>
    <name evidence="2" type="primary">sgaA</name>
    <name evidence="2" type="ORF">SCLAR_v1c07800</name>
</gene>
<dbReference type="Gene3D" id="3.40.930.10">
    <property type="entry name" value="Mannitol-specific EII, Chain A"/>
    <property type="match status" value="1"/>
</dbReference>
<proteinExistence type="predicted"/>
<dbReference type="EMBL" id="CP024870">
    <property type="protein sequence ID" value="ATX71095.1"/>
    <property type="molecule type" value="Genomic_DNA"/>
</dbReference>
<sequence length="151" mass="17071">MKLICKKYAVYLDNDSDDWIKNLKLGIKPLIADGVIDELWIEKLIQTTNKLGPYFVFSDLLAMPHISPDSSTKKLATGFIYCKKPLKFFGNGYEKTCQIIVPLVTTDANSHMELLAQLVSLWNDQDFIKKLTSISDQKSFDSFVAGVENES</sequence>
<dbReference type="PROSITE" id="PS51094">
    <property type="entry name" value="PTS_EIIA_TYPE_2"/>
    <property type="match status" value="1"/>
</dbReference>
<dbReference type="Pfam" id="PF00359">
    <property type="entry name" value="PTS_EIIA_2"/>
    <property type="match status" value="1"/>
</dbReference>
<dbReference type="InterPro" id="IPR016152">
    <property type="entry name" value="PTrfase/Anion_transptr"/>
</dbReference>
<dbReference type="PANTHER" id="PTHR30185">
    <property type="entry name" value="CRYPTIC BETA-GLUCOSIDE BGL OPERON ANTITERMINATOR"/>
    <property type="match status" value="1"/>
</dbReference>
<dbReference type="PANTHER" id="PTHR30185:SF15">
    <property type="entry name" value="CRYPTIC BETA-GLUCOSIDE BGL OPERON ANTITERMINATOR"/>
    <property type="match status" value="1"/>
</dbReference>
<organism evidence="2 3">
    <name type="scientific">Spiroplasma clarkii</name>
    <dbReference type="NCBI Taxonomy" id="2139"/>
    <lineage>
        <taxon>Bacteria</taxon>
        <taxon>Bacillati</taxon>
        <taxon>Mycoplasmatota</taxon>
        <taxon>Mollicutes</taxon>
        <taxon>Entomoplasmatales</taxon>
        <taxon>Spiroplasmataceae</taxon>
        <taxon>Spiroplasma</taxon>
    </lineage>
</organism>
<dbReference type="InterPro" id="IPR002178">
    <property type="entry name" value="PTS_EIIA_type-2_dom"/>
</dbReference>
<feature type="domain" description="PTS EIIA type-2" evidence="1">
    <location>
        <begin position="3"/>
        <end position="147"/>
    </location>
</feature>
<protein>
    <submittedName>
        <fullName evidence="2">PTS system, ascorbate-specific IIA component</fullName>
    </submittedName>
</protein>